<dbReference type="OrthoDB" id="8193911at2759"/>
<evidence type="ECO:0000313" key="1">
    <source>
        <dbReference type="Proteomes" id="UP000515158"/>
    </source>
</evidence>
<organism evidence="2">
    <name type="scientific">Thrips palmi</name>
    <name type="common">Melon thrips</name>
    <dbReference type="NCBI Taxonomy" id="161013"/>
    <lineage>
        <taxon>Eukaryota</taxon>
        <taxon>Metazoa</taxon>
        <taxon>Ecdysozoa</taxon>
        <taxon>Arthropoda</taxon>
        <taxon>Hexapoda</taxon>
        <taxon>Insecta</taxon>
        <taxon>Pterygota</taxon>
        <taxon>Neoptera</taxon>
        <taxon>Paraneoptera</taxon>
        <taxon>Thysanoptera</taxon>
        <taxon>Terebrantia</taxon>
        <taxon>Thripoidea</taxon>
        <taxon>Thripidae</taxon>
        <taxon>Thrips</taxon>
    </lineage>
</organism>
<evidence type="ECO:0000313" key="2">
    <source>
        <dbReference type="RefSeq" id="XP_034235033.1"/>
    </source>
</evidence>
<dbReference type="RefSeq" id="XP_034235033.1">
    <property type="nucleotide sequence ID" value="XM_034379142.1"/>
</dbReference>
<keyword evidence="1" id="KW-1185">Reference proteome</keyword>
<dbReference type="AlphaFoldDB" id="A0A6P8Y600"/>
<dbReference type="Proteomes" id="UP000515158">
    <property type="component" value="Unplaced"/>
</dbReference>
<accession>A0A6P8Y600</accession>
<protein>
    <submittedName>
        <fullName evidence="2">Uncharacterized protein LOC117641647</fullName>
    </submittedName>
</protein>
<dbReference type="KEGG" id="tpal:117641647"/>
<dbReference type="InParanoid" id="A0A6P8Y600"/>
<sequence>MSGNPCNFSVLPWHIPKSIENFVPEYSRFFVYNEYSLFFAWRSNLSLILTLRRDKDVLSSQKPLQSQIITSTEPILDILLLDNFIYFVSSSGLFQVLSSTGKNNSATVLKHLDTCKSFSLNTAFNLSAVKRVLAATSIPNHSLQNGFAVITCAQDNGTLNAEIYSVSQNSTSQVDSHLEFSSNIYSDRSPLDAGRCTCHFLEQSQATTLFSDCKDADVLLVGLSSGQLFCVPFLLTAKKLGIRLSPRLIFQSHWSIIGLTYSPDVSNIFVFLQGGTVLKISPVLNRSMNSNSIPLSFNSFTLSHPVKCYSAPTCEQLIVSDGFNTSLIHLLAPDQTQVDMISVKGITTMSSVLEDNLIIASSSHSIFYLLNPASTLFKEEQSHFPWAGCDLDLSLQLVQEMQAQTAILSEVKNKLKEEDGLIKALSSVSRSPLMAKFFTIDVKVFGNHEEQSGQSSETTDSNDFLEKTYTKFVISIQINNNSPEDFPSSLWKMSLEFRSADGLAATRHIPLTRTFSSDFPFCARFNIPFAVEISSLPLEVKAYLLAEIKENKEKREWLKMSLATAVLDVSHFVSAFSQAPQVSCIEAYDIADCVNQIHSPMSGSDSQTDDLQERCLVSCVIPVPEEFRQHSKIVDKILSNCTHCNSAIKNKHFYEQGDKTVIWLKFSHKTLNIVLRKSCSSITISSAHLDFFHCFKLHLTSIFKDCKSDCDNEHDVACTKAKNLNAVLETLSLEEALDHKKILAIYQDLRNNVSPQMY</sequence>
<proteinExistence type="predicted"/>
<gene>
    <name evidence="2" type="primary">LOC117641647</name>
</gene>
<reference evidence="2" key="1">
    <citation type="submission" date="2025-08" db="UniProtKB">
        <authorList>
            <consortium name="RefSeq"/>
        </authorList>
    </citation>
    <scope>IDENTIFICATION</scope>
    <source>
        <tissue evidence="2">Total insect</tissue>
    </source>
</reference>
<name>A0A6P8Y600_THRPL</name>
<dbReference type="GeneID" id="117641647"/>